<accession>F0YQ59</accession>
<name>F0YQ59_AURAN</name>
<reference evidence="1 2" key="1">
    <citation type="journal article" date="2011" name="Proc. Natl. Acad. Sci. U.S.A.">
        <title>Niche of harmful alga Aureococcus anophagefferens revealed through ecogenomics.</title>
        <authorList>
            <person name="Gobler C.J."/>
            <person name="Berry D.L."/>
            <person name="Dyhrman S.T."/>
            <person name="Wilhelm S.W."/>
            <person name="Salamov A."/>
            <person name="Lobanov A.V."/>
            <person name="Zhang Y."/>
            <person name="Collier J.L."/>
            <person name="Wurch L.L."/>
            <person name="Kustka A.B."/>
            <person name="Dill B.D."/>
            <person name="Shah M."/>
            <person name="VerBerkmoes N.C."/>
            <person name="Kuo A."/>
            <person name="Terry A."/>
            <person name="Pangilinan J."/>
            <person name="Lindquist E.A."/>
            <person name="Lucas S."/>
            <person name="Paulsen I.T."/>
            <person name="Hattenrath-Lehmann T.K."/>
            <person name="Talmage S.C."/>
            <person name="Walker E.A."/>
            <person name="Koch F."/>
            <person name="Burson A.M."/>
            <person name="Marcoval M.A."/>
            <person name="Tang Y.Z."/>
            <person name="Lecleir G.R."/>
            <person name="Coyne K.J."/>
            <person name="Berg G.M."/>
            <person name="Bertrand E.M."/>
            <person name="Saito M.A."/>
            <person name="Gladyshev V.N."/>
            <person name="Grigoriev I.V."/>
        </authorList>
    </citation>
    <scope>NUCLEOTIDE SEQUENCE [LARGE SCALE GENOMIC DNA]</scope>
    <source>
        <strain evidence="2">CCMP 1984</strain>
    </source>
</reference>
<dbReference type="RefSeq" id="XP_009042551.1">
    <property type="nucleotide sequence ID" value="XM_009044303.1"/>
</dbReference>
<dbReference type="KEGG" id="aaf:AURANDRAFT_8230"/>
<dbReference type="OrthoDB" id="66906at2759"/>
<evidence type="ECO:0000313" key="2">
    <source>
        <dbReference type="Proteomes" id="UP000002729"/>
    </source>
</evidence>
<dbReference type="InterPro" id="IPR052384">
    <property type="entry name" value="TMTC_O-mannosyltransferase"/>
</dbReference>
<dbReference type="AlphaFoldDB" id="F0YQ59"/>
<organism evidence="2">
    <name type="scientific">Aureococcus anophagefferens</name>
    <name type="common">Harmful bloom alga</name>
    <dbReference type="NCBI Taxonomy" id="44056"/>
    <lineage>
        <taxon>Eukaryota</taxon>
        <taxon>Sar</taxon>
        <taxon>Stramenopiles</taxon>
        <taxon>Ochrophyta</taxon>
        <taxon>Pelagophyceae</taxon>
        <taxon>Pelagomonadales</taxon>
        <taxon>Pelagomonadaceae</taxon>
        <taxon>Aureococcus</taxon>
    </lineage>
</organism>
<protein>
    <recommendedName>
        <fullName evidence="3">Glycosyltransferase RgtA/B/C/D-like domain-containing protein</fullName>
    </recommendedName>
</protein>
<sequence>TVFGLALALHSNCVGNGVVWDDRAAVTYNKDVDASNAPYGNLWIHDYWGQPMSAVDSHKSWRPLATLTFRWNHAVHGFRPFGFHAANVVVHALSCVFFLGVARQALRDELGALLAAVAFVAHPIHSEAVASIVGRADVLGGCLCLGAVRAY</sequence>
<gene>
    <name evidence="1" type="ORF">AURANDRAFT_8230</name>
</gene>
<feature type="non-terminal residue" evidence="1">
    <location>
        <position position="151"/>
    </location>
</feature>
<dbReference type="EMBL" id="GL833330">
    <property type="protein sequence ID" value="EGB02750.1"/>
    <property type="molecule type" value="Genomic_DNA"/>
</dbReference>
<dbReference type="PANTHER" id="PTHR44216">
    <property type="entry name" value="PROTEIN O-MANNOSYL-TRANSFERASE TMTC2"/>
    <property type="match status" value="1"/>
</dbReference>
<dbReference type="PANTHER" id="PTHR44216:SF3">
    <property type="entry name" value="PROTEIN O-MANNOSYL-TRANSFERASE TMTC2"/>
    <property type="match status" value="1"/>
</dbReference>
<evidence type="ECO:0008006" key="3">
    <source>
        <dbReference type="Google" id="ProtNLM"/>
    </source>
</evidence>
<keyword evidence="2" id="KW-1185">Reference proteome</keyword>
<proteinExistence type="predicted"/>
<dbReference type="Proteomes" id="UP000002729">
    <property type="component" value="Unassembled WGS sequence"/>
</dbReference>
<dbReference type="InParanoid" id="F0YQ59"/>
<dbReference type="eggNOG" id="KOG1124">
    <property type="taxonomic scope" value="Eukaryota"/>
</dbReference>
<dbReference type="GeneID" id="20229203"/>
<evidence type="ECO:0000313" key="1">
    <source>
        <dbReference type="EMBL" id="EGB02750.1"/>
    </source>
</evidence>
<feature type="non-terminal residue" evidence="1">
    <location>
        <position position="1"/>
    </location>
</feature>